<evidence type="ECO:0000313" key="2">
    <source>
        <dbReference type="Proteomes" id="UP000284021"/>
    </source>
</evidence>
<reference evidence="1 2" key="1">
    <citation type="submission" date="2018-09" db="EMBL/GenBank/DDBJ databases">
        <authorList>
            <person name="Zhu H."/>
        </authorList>
    </citation>
    <scope>NUCLEOTIDE SEQUENCE [LARGE SCALE GENOMIC DNA]</scope>
    <source>
        <strain evidence="1 2">K1S02-6</strain>
    </source>
</reference>
<proteinExistence type="predicted"/>
<dbReference type="EMBL" id="QYUR01000002">
    <property type="protein sequence ID" value="RJG13561.1"/>
    <property type="molecule type" value="Genomic_DNA"/>
</dbReference>
<gene>
    <name evidence="1" type="ORF">D3879_10085</name>
</gene>
<accession>A0A418XM90</accession>
<comment type="caution">
    <text evidence="1">The sequence shown here is derived from an EMBL/GenBank/DDBJ whole genome shotgun (WGS) entry which is preliminary data.</text>
</comment>
<name>A0A418XM90_9PSED</name>
<evidence type="ECO:0000313" key="1">
    <source>
        <dbReference type="EMBL" id="RJG13561.1"/>
    </source>
</evidence>
<dbReference type="Proteomes" id="UP000284021">
    <property type="component" value="Unassembled WGS sequence"/>
</dbReference>
<dbReference type="RefSeq" id="WP_119954114.1">
    <property type="nucleotide sequence ID" value="NZ_QYUR01000002.1"/>
</dbReference>
<organism evidence="1 2">
    <name type="scientific">Pseudomonas cavernicola</name>
    <dbReference type="NCBI Taxonomy" id="2320866"/>
    <lineage>
        <taxon>Bacteria</taxon>
        <taxon>Pseudomonadati</taxon>
        <taxon>Pseudomonadota</taxon>
        <taxon>Gammaproteobacteria</taxon>
        <taxon>Pseudomonadales</taxon>
        <taxon>Pseudomonadaceae</taxon>
        <taxon>Pseudomonas</taxon>
    </lineage>
</organism>
<dbReference type="OrthoDB" id="1493924at2"/>
<protein>
    <submittedName>
        <fullName evidence="1">Uncharacterized protein</fullName>
    </submittedName>
</protein>
<dbReference type="AlphaFoldDB" id="A0A418XM90"/>
<keyword evidence="2" id="KW-1185">Reference proteome</keyword>
<sequence>MTRKFIQPEKGAIAPTIRDLWDAAREKLGEAETALAEMNAARDRVSYEAAWSQFVDSIEEFWCRFFDEGKTAFTNFQPWAGAIDQERKDDETLQYFYQARHQSQHGRIPMAWEEPQLIIGRGFAGRMYGLRIHPDGSYEPQAEPNNPAGQSLLVEHAPGKPVLPTIENKRHKQNFPAPSTHSGNPIADRSPNAVARLVLDYYERVMNQAVTKFVGESDA</sequence>